<feature type="transmembrane region" description="Helical" evidence="1">
    <location>
        <begin position="292"/>
        <end position="311"/>
    </location>
</feature>
<dbReference type="EMBL" id="CAJNOT010002994">
    <property type="protein sequence ID" value="CAF1357529.1"/>
    <property type="molecule type" value="Genomic_DNA"/>
</dbReference>
<accession>A0A815HUT8</accession>
<evidence type="ECO:0000256" key="1">
    <source>
        <dbReference type="SAM" id="Phobius"/>
    </source>
</evidence>
<keyword evidence="1" id="KW-0472">Membrane</keyword>
<evidence type="ECO:0000313" key="2">
    <source>
        <dbReference type="EMBL" id="CAF1357529.1"/>
    </source>
</evidence>
<gene>
    <name evidence="3" type="ORF">JBS370_LOCUS17535</name>
    <name evidence="2" type="ORF">ZHD862_LOCUS30895</name>
</gene>
<protein>
    <submittedName>
        <fullName evidence="2">Uncharacterized protein</fullName>
    </submittedName>
</protein>
<keyword evidence="1" id="KW-0812">Transmembrane</keyword>
<organism evidence="2 4">
    <name type="scientific">Rotaria sordida</name>
    <dbReference type="NCBI Taxonomy" id="392033"/>
    <lineage>
        <taxon>Eukaryota</taxon>
        <taxon>Metazoa</taxon>
        <taxon>Spiralia</taxon>
        <taxon>Gnathifera</taxon>
        <taxon>Rotifera</taxon>
        <taxon>Eurotatoria</taxon>
        <taxon>Bdelloidea</taxon>
        <taxon>Philodinida</taxon>
        <taxon>Philodinidae</taxon>
        <taxon>Rotaria</taxon>
    </lineage>
</organism>
<feature type="transmembrane region" description="Helical" evidence="1">
    <location>
        <begin position="216"/>
        <end position="234"/>
    </location>
</feature>
<comment type="caution">
    <text evidence="2">The sequence shown here is derived from an EMBL/GenBank/DDBJ whole genome shotgun (WGS) entry which is preliminary data.</text>
</comment>
<dbReference type="EMBL" id="CAJOBD010001891">
    <property type="protein sequence ID" value="CAF3839060.1"/>
    <property type="molecule type" value="Genomic_DNA"/>
</dbReference>
<evidence type="ECO:0000313" key="3">
    <source>
        <dbReference type="EMBL" id="CAF3839060.1"/>
    </source>
</evidence>
<dbReference type="Proteomes" id="UP000663836">
    <property type="component" value="Unassembled WGS sequence"/>
</dbReference>
<evidence type="ECO:0000313" key="4">
    <source>
        <dbReference type="Proteomes" id="UP000663864"/>
    </source>
</evidence>
<name>A0A815HUT8_9BILA</name>
<proteinExistence type="predicted"/>
<dbReference type="Proteomes" id="UP000663864">
    <property type="component" value="Unassembled WGS sequence"/>
</dbReference>
<keyword evidence="1" id="KW-1133">Transmembrane helix</keyword>
<dbReference type="AlphaFoldDB" id="A0A815HUT8"/>
<reference evidence="2" key="1">
    <citation type="submission" date="2021-02" db="EMBL/GenBank/DDBJ databases">
        <authorList>
            <person name="Nowell W R."/>
        </authorList>
    </citation>
    <scope>NUCLEOTIDE SEQUENCE</scope>
</reference>
<sequence length="703" mass="82013">MQTINDALELFYHTQFISAETLFQQLFQLRIALLIQQFKIDTINQFWQTLQLIRLTTNVNALATPANAWNSANFAMYLYYTGSLINVRPTATIKRTGNQSCSCVMDLKCHHWIDYRQRGYIMPIGCYLLETFLLSNLSCFFNSSCIEIVIGTAEGVDKPSPLNLSLSSLFFPNTTLEMIMKHLMIEQWHDSSNYSNYFEQCNPIQCTYTYSERYNVLYMMSMLISLFGGLILKLTRRQTVDAIPTPYIDSNEQKPTVVTRLRLNLVNRFLKLNLFKGEDRSNDQNERWITRCYLFLFSLTSLILIIYTFVIEQTMIVTVPKPTLKQYEYLLEQHKQLYCPCTRISIQYTEFTQINSSYHEVCSSDFTSTQWIQYLIGDRNYSNPYLFSGLHFDSDNHQMSNYDQLDFRTLSISQFYFLSQLCQLSQEIVQVAITEFQQQTFINSQTMSRLSLKTELHSIVEKFRLQIPLKMLREIELITGLIQADALQSDYETNWFYQVNQTGTGFSVSTYLFAIPRHFDNCNCGTSSNCSKLSTIYNKNGTILLTIPGFYVGCLSSQALIQSTLECFYNRTCLDQIQSYIDYNQFSLNVTPLNISKLSRYSPKTSIEEMLKDLFIEEWNSLTDYDQYYKQCQPNYCQYQYVEQYSISSITKLTGLVSGLNLGFRLITPVLVKIFLYVKRKFFAFNNVITPGQENTHHRDNIK</sequence>